<name>A0A016T6J5_9BILA</name>
<dbReference type="AlphaFoldDB" id="A0A016T6J5"/>
<reference evidence="3" key="1">
    <citation type="journal article" date="2015" name="Nat. Genet.">
        <title>The genome and transcriptome of the zoonotic hookworm Ancylostoma ceylanicum identify infection-specific gene families.</title>
        <authorList>
            <person name="Schwarz E.M."/>
            <person name="Hu Y."/>
            <person name="Antoshechkin I."/>
            <person name="Miller M.M."/>
            <person name="Sternberg P.W."/>
            <person name="Aroian R.V."/>
        </authorList>
    </citation>
    <scope>NUCLEOTIDE SEQUENCE</scope>
    <source>
        <strain evidence="3">HY135</strain>
    </source>
</reference>
<protein>
    <submittedName>
        <fullName evidence="2">Uncharacterized protein</fullName>
    </submittedName>
</protein>
<evidence type="ECO:0000313" key="2">
    <source>
        <dbReference type="EMBL" id="EYB98229.1"/>
    </source>
</evidence>
<accession>A0A016T6J5</accession>
<dbReference type="Proteomes" id="UP000024635">
    <property type="component" value="Unassembled WGS sequence"/>
</dbReference>
<evidence type="ECO:0000256" key="1">
    <source>
        <dbReference type="SAM" id="MobiDB-lite"/>
    </source>
</evidence>
<organism evidence="2 3">
    <name type="scientific">Ancylostoma ceylanicum</name>
    <dbReference type="NCBI Taxonomy" id="53326"/>
    <lineage>
        <taxon>Eukaryota</taxon>
        <taxon>Metazoa</taxon>
        <taxon>Ecdysozoa</taxon>
        <taxon>Nematoda</taxon>
        <taxon>Chromadorea</taxon>
        <taxon>Rhabditida</taxon>
        <taxon>Rhabditina</taxon>
        <taxon>Rhabditomorpha</taxon>
        <taxon>Strongyloidea</taxon>
        <taxon>Ancylostomatidae</taxon>
        <taxon>Ancylostomatinae</taxon>
        <taxon>Ancylostoma</taxon>
    </lineage>
</organism>
<feature type="region of interest" description="Disordered" evidence="1">
    <location>
        <begin position="1"/>
        <end position="39"/>
    </location>
</feature>
<dbReference type="EMBL" id="JARK01001469">
    <property type="protein sequence ID" value="EYB98229.1"/>
    <property type="molecule type" value="Genomic_DNA"/>
</dbReference>
<evidence type="ECO:0000313" key="3">
    <source>
        <dbReference type="Proteomes" id="UP000024635"/>
    </source>
</evidence>
<sequence>MPAPQKKSPTGKKGPNSSGMAANAGVQGTPTIKTFSDPRSLPAVRHYDSKLINQACPLAVYSATADCTEQQEPRQLEFPVCRKILAKHQLLDKLRKI</sequence>
<keyword evidence="3" id="KW-1185">Reference proteome</keyword>
<comment type="caution">
    <text evidence="2">The sequence shown here is derived from an EMBL/GenBank/DDBJ whole genome shotgun (WGS) entry which is preliminary data.</text>
</comment>
<gene>
    <name evidence="2" type="primary">Acey_s0133.g1783</name>
    <name evidence="2" type="ORF">Y032_0133g1783</name>
</gene>
<proteinExistence type="predicted"/>
<feature type="compositionally biased region" description="Polar residues" evidence="1">
    <location>
        <begin position="15"/>
        <end position="34"/>
    </location>
</feature>